<dbReference type="EMBL" id="NBNE01007172">
    <property type="protein sequence ID" value="OWZ01005.1"/>
    <property type="molecule type" value="Genomic_DNA"/>
</dbReference>
<reference evidence="2" key="1">
    <citation type="submission" date="2017-03" db="EMBL/GenBank/DDBJ databases">
        <title>Phytopthora megakarya and P. palmivora, two closely related causual agents of cacao black pod achieved similar genome size and gene model numbers by different mechanisms.</title>
        <authorList>
            <person name="Ali S."/>
            <person name="Shao J."/>
            <person name="Larry D.J."/>
            <person name="Kronmiller B."/>
            <person name="Shen D."/>
            <person name="Strem M.D."/>
            <person name="Melnick R.L."/>
            <person name="Guiltinan M.J."/>
            <person name="Tyler B.M."/>
            <person name="Meinhardt L.W."/>
            <person name="Bailey B.A."/>
        </authorList>
    </citation>
    <scope>NUCLEOTIDE SEQUENCE [LARGE SCALE GENOMIC DNA]</scope>
    <source>
        <strain evidence="2">zdho120</strain>
    </source>
</reference>
<evidence type="ECO:0000313" key="1">
    <source>
        <dbReference type="EMBL" id="OWZ01005.1"/>
    </source>
</evidence>
<name>A0A225V6M1_9STRA</name>
<comment type="caution">
    <text evidence="1">The sequence shown here is derived from an EMBL/GenBank/DDBJ whole genome shotgun (WGS) entry which is preliminary data.</text>
</comment>
<protein>
    <submittedName>
        <fullName evidence="1">Uncharacterized protein</fullName>
    </submittedName>
</protein>
<sequence length="104" mass="11445">MQCCDTIAGSRSEALGVVVNTKQVRDRLAVLKQNAAAEERRSTLGSGIEVSLDANDVQSHYDKINGLLSEYVVLETIHLHDKNTKADQKKKKIELEHLCLGNNG</sequence>
<gene>
    <name evidence="1" type="ORF">PHMEG_00027687</name>
</gene>
<accession>A0A225V6M1</accession>
<proteinExistence type="predicted"/>
<dbReference type="AlphaFoldDB" id="A0A225V6M1"/>
<keyword evidence="2" id="KW-1185">Reference proteome</keyword>
<dbReference type="Proteomes" id="UP000198211">
    <property type="component" value="Unassembled WGS sequence"/>
</dbReference>
<evidence type="ECO:0000313" key="2">
    <source>
        <dbReference type="Proteomes" id="UP000198211"/>
    </source>
</evidence>
<organism evidence="1 2">
    <name type="scientific">Phytophthora megakarya</name>
    <dbReference type="NCBI Taxonomy" id="4795"/>
    <lineage>
        <taxon>Eukaryota</taxon>
        <taxon>Sar</taxon>
        <taxon>Stramenopiles</taxon>
        <taxon>Oomycota</taxon>
        <taxon>Peronosporomycetes</taxon>
        <taxon>Peronosporales</taxon>
        <taxon>Peronosporaceae</taxon>
        <taxon>Phytophthora</taxon>
    </lineage>
</organism>
<dbReference type="OrthoDB" id="127996at2759"/>